<dbReference type="Proteomes" id="UP001187192">
    <property type="component" value="Unassembled WGS sequence"/>
</dbReference>
<comment type="caution">
    <text evidence="2">The sequence shown here is derived from an EMBL/GenBank/DDBJ whole genome shotgun (WGS) entry which is preliminary data.</text>
</comment>
<accession>A0AA88DDY5</accession>
<reference evidence="2" key="1">
    <citation type="submission" date="2023-07" db="EMBL/GenBank/DDBJ databases">
        <title>draft genome sequence of fig (Ficus carica).</title>
        <authorList>
            <person name="Takahashi T."/>
            <person name="Nishimura K."/>
        </authorList>
    </citation>
    <scope>NUCLEOTIDE SEQUENCE</scope>
</reference>
<evidence type="ECO:0000259" key="1">
    <source>
        <dbReference type="Pfam" id="PF07734"/>
    </source>
</evidence>
<sequence length="111" mass="13175">MGVNCRGVYFWWVQRLLPVYKILSFDMSKDEFRSITLPDVLRRKFDFLSLRLMLWNESVSILFFPDYKSMDSFEIWVMDDYFSGVDGPSWTKHLTVGPLVGIYTPLVFLDE</sequence>
<keyword evidence="3" id="KW-1185">Reference proteome</keyword>
<dbReference type="InterPro" id="IPR006527">
    <property type="entry name" value="F-box-assoc_dom_typ1"/>
</dbReference>
<feature type="domain" description="F-box associated beta-propeller type 1" evidence="1">
    <location>
        <begin position="3"/>
        <end position="110"/>
    </location>
</feature>
<dbReference type="EMBL" id="BTGU01000038">
    <property type="protein sequence ID" value="GMN51567.1"/>
    <property type="molecule type" value="Genomic_DNA"/>
</dbReference>
<gene>
    <name evidence="2" type="ORF">TIFTF001_020712</name>
</gene>
<protein>
    <recommendedName>
        <fullName evidence="1">F-box associated beta-propeller type 1 domain-containing protein</fullName>
    </recommendedName>
</protein>
<organism evidence="2 3">
    <name type="scientific">Ficus carica</name>
    <name type="common">Common fig</name>
    <dbReference type="NCBI Taxonomy" id="3494"/>
    <lineage>
        <taxon>Eukaryota</taxon>
        <taxon>Viridiplantae</taxon>
        <taxon>Streptophyta</taxon>
        <taxon>Embryophyta</taxon>
        <taxon>Tracheophyta</taxon>
        <taxon>Spermatophyta</taxon>
        <taxon>Magnoliopsida</taxon>
        <taxon>eudicotyledons</taxon>
        <taxon>Gunneridae</taxon>
        <taxon>Pentapetalae</taxon>
        <taxon>rosids</taxon>
        <taxon>fabids</taxon>
        <taxon>Rosales</taxon>
        <taxon>Moraceae</taxon>
        <taxon>Ficeae</taxon>
        <taxon>Ficus</taxon>
    </lineage>
</organism>
<proteinExistence type="predicted"/>
<dbReference type="Pfam" id="PF07734">
    <property type="entry name" value="FBA_1"/>
    <property type="match status" value="1"/>
</dbReference>
<name>A0AA88DDY5_FICCA</name>
<dbReference type="AlphaFoldDB" id="A0AA88DDY5"/>
<evidence type="ECO:0000313" key="2">
    <source>
        <dbReference type="EMBL" id="GMN51567.1"/>
    </source>
</evidence>
<evidence type="ECO:0000313" key="3">
    <source>
        <dbReference type="Proteomes" id="UP001187192"/>
    </source>
</evidence>